<evidence type="ECO:0000313" key="1">
    <source>
        <dbReference type="EMBL" id="SVC14416.1"/>
    </source>
</evidence>
<dbReference type="AlphaFoldDB" id="A0A382JRQ0"/>
<organism evidence="1">
    <name type="scientific">marine metagenome</name>
    <dbReference type="NCBI Taxonomy" id="408172"/>
    <lineage>
        <taxon>unclassified sequences</taxon>
        <taxon>metagenomes</taxon>
        <taxon>ecological metagenomes</taxon>
    </lineage>
</organism>
<proteinExistence type="predicted"/>
<evidence type="ECO:0008006" key="2">
    <source>
        <dbReference type="Google" id="ProtNLM"/>
    </source>
</evidence>
<dbReference type="EMBL" id="UINC01075838">
    <property type="protein sequence ID" value="SVC14416.1"/>
    <property type="molecule type" value="Genomic_DNA"/>
</dbReference>
<reference evidence="1" key="1">
    <citation type="submission" date="2018-05" db="EMBL/GenBank/DDBJ databases">
        <authorList>
            <person name="Lanie J.A."/>
            <person name="Ng W.-L."/>
            <person name="Kazmierczak K.M."/>
            <person name="Andrzejewski T.M."/>
            <person name="Davidsen T.M."/>
            <person name="Wayne K.J."/>
            <person name="Tettelin H."/>
            <person name="Glass J.I."/>
            <person name="Rusch D."/>
            <person name="Podicherti R."/>
            <person name="Tsui H.-C.T."/>
            <person name="Winkler M.E."/>
        </authorList>
    </citation>
    <scope>NUCLEOTIDE SEQUENCE</scope>
</reference>
<accession>A0A382JRQ0</accession>
<sequence>MIRVNPVNRVEKIRYPKDMDKEHETKYDTVMTYCPSCHFRIDVRIQHSDGKNEFFQFVNMPERISKYLDGRKVYCNMCKKTSIVERESNATKPTFAVKLDCSQMKPGMETWYEDSIPKFNNEE</sequence>
<gene>
    <name evidence="1" type="ORF">METZ01_LOCUS267270</name>
</gene>
<name>A0A382JRQ0_9ZZZZ</name>
<protein>
    <recommendedName>
        <fullName evidence="2">CpXC domain-containing protein</fullName>
    </recommendedName>
</protein>